<dbReference type="InterPro" id="IPR036915">
    <property type="entry name" value="Cyclin-like_sf"/>
</dbReference>
<evidence type="ECO:0000313" key="5">
    <source>
        <dbReference type="EMBL" id="KAK1699060.1"/>
    </source>
</evidence>
<protein>
    <recommendedName>
        <fullName evidence="4">Transcription factor TFIIB cyclin-like domain-containing protein</fullName>
    </recommendedName>
</protein>
<keyword evidence="2" id="KW-0804">Transcription</keyword>
<feature type="region of interest" description="Disordered" evidence="3">
    <location>
        <begin position="77"/>
        <end position="104"/>
    </location>
</feature>
<dbReference type="PANTHER" id="PTHR11618:SF67">
    <property type="entry name" value="TRANSCRIPTION FACTOR TFIIB CYCLIN-LIKE DOMAIN-CONTAINING PROTEIN"/>
    <property type="match status" value="1"/>
</dbReference>
<evidence type="ECO:0000259" key="4">
    <source>
        <dbReference type="Pfam" id="PF00382"/>
    </source>
</evidence>
<sequence>MPRQRATATVVVPMETSMARAAERDSLYSLYCPDGRRVTAASVVGCVCVDHLTCTECARILGAPFVAIELAARKKQRTDPPAQFPRVDVGLRPGQGTGGDGTPADGFDAAISSMADPVGAEGFEATISVMADPVRAEGFEAAISGMADRLGLAAAVGDRAKEVFRKMEEARAWHHCRGWTKDRSKEDPLVYAACLSIACRKLGSARSLRELALAAAADGGAAARKEIIRLVAHIRMRLGEEEAGQATVIGTVCASSYVRRFCPLVGLGEAEEAAALEAARRLDEGALDLRHNVESVAAAVVCLALERAGAARKPVKDVATATGITRETIYRVRSRLRPHADLLFG</sequence>
<dbReference type="Pfam" id="PF00382">
    <property type="entry name" value="TFIIB"/>
    <property type="match status" value="1"/>
</dbReference>
<dbReference type="GO" id="GO:0097550">
    <property type="term" value="C:transcription preinitiation complex"/>
    <property type="evidence" value="ECO:0007669"/>
    <property type="project" value="TreeGrafter"/>
</dbReference>
<dbReference type="AlphaFoldDB" id="A0AAD8U7G0"/>
<gene>
    <name evidence="5" type="ORF">QYE76_015757</name>
</gene>
<dbReference type="Proteomes" id="UP001231189">
    <property type="component" value="Unassembled WGS sequence"/>
</dbReference>
<reference evidence="5" key="1">
    <citation type="submission" date="2023-07" db="EMBL/GenBank/DDBJ databases">
        <title>A chromosome-level genome assembly of Lolium multiflorum.</title>
        <authorList>
            <person name="Chen Y."/>
            <person name="Copetti D."/>
            <person name="Kolliker R."/>
            <person name="Studer B."/>
        </authorList>
    </citation>
    <scope>NUCLEOTIDE SEQUENCE</scope>
    <source>
        <strain evidence="5">02402/16</strain>
        <tissue evidence="5">Leaf</tissue>
    </source>
</reference>
<proteinExistence type="predicted"/>
<feature type="domain" description="Transcription factor TFIIB cyclin-like" evidence="4">
    <location>
        <begin position="141"/>
        <end position="212"/>
    </location>
</feature>
<dbReference type="InterPro" id="IPR000812">
    <property type="entry name" value="TFIIB"/>
</dbReference>
<evidence type="ECO:0000256" key="3">
    <source>
        <dbReference type="SAM" id="MobiDB-lite"/>
    </source>
</evidence>
<dbReference type="GO" id="GO:0017025">
    <property type="term" value="F:TBP-class protein binding"/>
    <property type="evidence" value="ECO:0007669"/>
    <property type="project" value="InterPro"/>
</dbReference>
<keyword evidence="1" id="KW-0805">Transcription regulation</keyword>
<keyword evidence="6" id="KW-1185">Reference proteome</keyword>
<dbReference type="GO" id="GO:0070897">
    <property type="term" value="P:transcription preinitiation complex assembly"/>
    <property type="evidence" value="ECO:0007669"/>
    <property type="project" value="InterPro"/>
</dbReference>
<dbReference type="PRINTS" id="PR00685">
    <property type="entry name" value="TIFACTORIIB"/>
</dbReference>
<organism evidence="5 6">
    <name type="scientific">Lolium multiflorum</name>
    <name type="common">Italian ryegrass</name>
    <name type="synonym">Lolium perenne subsp. multiflorum</name>
    <dbReference type="NCBI Taxonomy" id="4521"/>
    <lineage>
        <taxon>Eukaryota</taxon>
        <taxon>Viridiplantae</taxon>
        <taxon>Streptophyta</taxon>
        <taxon>Embryophyta</taxon>
        <taxon>Tracheophyta</taxon>
        <taxon>Spermatophyta</taxon>
        <taxon>Magnoliopsida</taxon>
        <taxon>Liliopsida</taxon>
        <taxon>Poales</taxon>
        <taxon>Poaceae</taxon>
        <taxon>BOP clade</taxon>
        <taxon>Pooideae</taxon>
        <taxon>Poodae</taxon>
        <taxon>Poeae</taxon>
        <taxon>Poeae Chloroplast Group 2 (Poeae type)</taxon>
        <taxon>Loliodinae</taxon>
        <taxon>Loliinae</taxon>
        <taxon>Lolium</taxon>
    </lineage>
</organism>
<evidence type="ECO:0000313" key="6">
    <source>
        <dbReference type="Proteomes" id="UP001231189"/>
    </source>
</evidence>
<dbReference type="PANTHER" id="PTHR11618">
    <property type="entry name" value="TRANSCRIPTION INITIATION FACTOR IIB-RELATED"/>
    <property type="match status" value="1"/>
</dbReference>
<accession>A0AAD8U7G0</accession>
<dbReference type="GO" id="GO:0005634">
    <property type="term" value="C:nucleus"/>
    <property type="evidence" value="ECO:0007669"/>
    <property type="project" value="TreeGrafter"/>
</dbReference>
<evidence type="ECO:0000256" key="2">
    <source>
        <dbReference type="ARBA" id="ARBA00023163"/>
    </source>
</evidence>
<comment type="caution">
    <text evidence="5">The sequence shown here is derived from an EMBL/GenBank/DDBJ whole genome shotgun (WGS) entry which is preliminary data.</text>
</comment>
<evidence type="ECO:0000256" key="1">
    <source>
        <dbReference type="ARBA" id="ARBA00023015"/>
    </source>
</evidence>
<name>A0AAD8U7G0_LOLMU</name>
<dbReference type="SUPFAM" id="SSF47954">
    <property type="entry name" value="Cyclin-like"/>
    <property type="match status" value="2"/>
</dbReference>
<dbReference type="EMBL" id="JAUUTY010000001">
    <property type="protein sequence ID" value="KAK1699060.1"/>
    <property type="molecule type" value="Genomic_DNA"/>
</dbReference>
<dbReference type="Gene3D" id="1.10.472.10">
    <property type="entry name" value="Cyclin-like"/>
    <property type="match status" value="2"/>
</dbReference>
<dbReference type="InterPro" id="IPR013150">
    <property type="entry name" value="TFIIB_cyclin"/>
</dbReference>